<protein>
    <submittedName>
        <fullName evidence="2">Class II fructose-bisphosphate aldolase</fullName>
    </submittedName>
</protein>
<dbReference type="EMBL" id="JAPFQL010000019">
    <property type="protein sequence ID" value="MDC5696812.1"/>
    <property type="molecule type" value="Genomic_DNA"/>
</dbReference>
<name>A0ABT5GFC6_9MICO</name>
<keyword evidence="3" id="KW-1185">Reference proteome</keyword>
<dbReference type="SUPFAM" id="SSF51569">
    <property type="entry name" value="Aldolase"/>
    <property type="match status" value="1"/>
</dbReference>
<dbReference type="Proteomes" id="UP001150259">
    <property type="component" value="Unassembled WGS sequence"/>
</dbReference>
<dbReference type="InterPro" id="IPR000771">
    <property type="entry name" value="FBA_II"/>
</dbReference>
<sequence length="287" mass="30015">MLDTGLGTIQEAYAQGWALAAFSTYGLETTMGVVRAAEAAGAPIILQAGSSTFAHAGRAALAALALHAAEAASVRVGVHLDHSRDLEEIRWCAESGYSSVMVDGSGLPFEENIALTREAVAIGAANGVWVEGELGSVPGDEDRSVVTEVGQMTDPARAREFVDRTGVSALAVAVGNVHGMASEPQPLALELLTHIRDAVGVPLVLHGASGLPDDELRAVLERGVAKVNINTELRRALLQAFHDLDEEVLAKADLARALADGVVAVQQVAHQKIVLLSRPALQPPDHE</sequence>
<dbReference type="InterPro" id="IPR050246">
    <property type="entry name" value="Class_II_FBP_aldolase"/>
</dbReference>
<proteinExistence type="predicted"/>
<comment type="caution">
    <text evidence="2">The sequence shown here is derived from an EMBL/GenBank/DDBJ whole genome shotgun (WGS) entry which is preliminary data.</text>
</comment>
<dbReference type="InterPro" id="IPR013785">
    <property type="entry name" value="Aldolase_TIM"/>
</dbReference>
<evidence type="ECO:0000313" key="2">
    <source>
        <dbReference type="EMBL" id="MDC5696812.1"/>
    </source>
</evidence>
<dbReference type="CDD" id="cd00947">
    <property type="entry name" value="TBP_aldolase_IIB"/>
    <property type="match status" value="1"/>
</dbReference>
<dbReference type="PANTHER" id="PTHR30304">
    <property type="entry name" value="D-TAGATOSE-1,6-BISPHOSPHATE ALDOLASE"/>
    <property type="match status" value="1"/>
</dbReference>
<dbReference type="Pfam" id="PF01116">
    <property type="entry name" value="F_bP_aldolase"/>
    <property type="match status" value="1"/>
</dbReference>
<dbReference type="PANTHER" id="PTHR30304:SF0">
    <property type="entry name" value="D-TAGATOSE-1,6-BISPHOSPHATE ALDOLASE SUBUNIT GATY-RELATED"/>
    <property type="match status" value="1"/>
</dbReference>
<comment type="cofactor">
    <cofactor evidence="1">
        <name>Zn(2+)</name>
        <dbReference type="ChEBI" id="CHEBI:29105"/>
    </cofactor>
</comment>
<dbReference type="NCBIfam" id="TIGR00167">
    <property type="entry name" value="cbbA"/>
    <property type="match status" value="1"/>
</dbReference>
<accession>A0ABT5GFC6</accession>
<dbReference type="Gene3D" id="3.20.20.70">
    <property type="entry name" value="Aldolase class I"/>
    <property type="match status" value="1"/>
</dbReference>
<dbReference type="PIRSF" id="PIRSF001359">
    <property type="entry name" value="F_bP_aldolase_II"/>
    <property type="match status" value="1"/>
</dbReference>
<organism evidence="2 3">
    <name type="scientific">Intrasporangium calvum</name>
    <dbReference type="NCBI Taxonomy" id="53358"/>
    <lineage>
        <taxon>Bacteria</taxon>
        <taxon>Bacillati</taxon>
        <taxon>Actinomycetota</taxon>
        <taxon>Actinomycetes</taxon>
        <taxon>Micrococcales</taxon>
        <taxon>Intrasporangiaceae</taxon>
        <taxon>Intrasporangium</taxon>
    </lineage>
</organism>
<gene>
    <name evidence="2" type="ORF">OO014_06040</name>
</gene>
<reference evidence="2 3" key="1">
    <citation type="submission" date="2022-11" db="EMBL/GenBank/DDBJ databases">
        <title>Anaerobic phenanthrene biodegradation by a DNRA strain PheN6.</title>
        <authorList>
            <person name="Zhang Z."/>
        </authorList>
    </citation>
    <scope>NUCLEOTIDE SEQUENCE [LARGE SCALE GENOMIC DNA]</scope>
    <source>
        <strain evidence="2 3">PheN6</strain>
    </source>
</reference>
<dbReference type="RefSeq" id="WP_272461387.1">
    <property type="nucleotide sequence ID" value="NZ_JAPFQL010000019.1"/>
</dbReference>
<evidence type="ECO:0000256" key="1">
    <source>
        <dbReference type="ARBA" id="ARBA00001947"/>
    </source>
</evidence>
<evidence type="ECO:0000313" key="3">
    <source>
        <dbReference type="Proteomes" id="UP001150259"/>
    </source>
</evidence>